<protein>
    <submittedName>
        <fullName evidence="8">Glutamate:gamma-aminobutyrate antiporter</fullName>
    </submittedName>
</protein>
<evidence type="ECO:0000313" key="8">
    <source>
        <dbReference type="EMBL" id="GLK09647.1"/>
    </source>
</evidence>
<evidence type="ECO:0000256" key="5">
    <source>
        <dbReference type="ARBA" id="ARBA00022989"/>
    </source>
</evidence>
<feature type="transmembrane region" description="Helical" evidence="7">
    <location>
        <begin position="464"/>
        <end position="483"/>
    </location>
</feature>
<dbReference type="PANTHER" id="PTHR42770:SF15">
    <property type="entry name" value="GLUTAMATE_GAMMA-AMINOBUTYRATE ANTIPORTER-RELATED"/>
    <property type="match status" value="1"/>
</dbReference>
<evidence type="ECO:0000313" key="9">
    <source>
        <dbReference type="Proteomes" id="UP001143474"/>
    </source>
</evidence>
<evidence type="ECO:0000256" key="3">
    <source>
        <dbReference type="ARBA" id="ARBA00022475"/>
    </source>
</evidence>
<organism evidence="8 9">
    <name type="scientific">Streptosporangium carneum</name>
    <dbReference type="NCBI Taxonomy" id="47481"/>
    <lineage>
        <taxon>Bacteria</taxon>
        <taxon>Bacillati</taxon>
        <taxon>Actinomycetota</taxon>
        <taxon>Actinomycetes</taxon>
        <taxon>Streptosporangiales</taxon>
        <taxon>Streptosporangiaceae</taxon>
        <taxon>Streptosporangium</taxon>
    </lineage>
</organism>
<keyword evidence="9" id="KW-1185">Reference proteome</keyword>
<keyword evidence="6 7" id="KW-0472">Membrane</keyword>
<dbReference type="InterPro" id="IPR050367">
    <property type="entry name" value="APC_superfamily"/>
</dbReference>
<name>A0A9W6I0A6_9ACTN</name>
<dbReference type="RefSeq" id="WP_271218096.1">
    <property type="nucleotide sequence ID" value="NZ_BAAAVD010000045.1"/>
</dbReference>
<feature type="transmembrane region" description="Helical" evidence="7">
    <location>
        <begin position="258"/>
        <end position="282"/>
    </location>
</feature>
<keyword evidence="4 7" id="KW-0812">Transmembrane</keyword>
<evidence type="ECO:0000256" key="2">
    <source>
        <dbReference type="ARBA" id="ARBA00022448"/>
    </source>
</evidence>
<feature type="transmembrane region" description="Helical" evidence="7">
    <location>
        <begin position="309"/>
        <end position="332"/>
    </location>
</feature>
<comment type="subcellular location">
    <subcellularLocation>
        <location evidence="1">Cell membrane</location>
        <topology evidence="1">Multi-pass membrane protein</topology>
    </subcellularLocation>
</comment>
<keyword evidence="2" id="KW-0813">Transport</keyword>
<keyword evidence="3" id="KW-1003">Cell membrane</keyword>
<feature type="transmembrane region" description="Helical" evidence="7">
    <location>
        <begin position="51"/>
        <end position="71"/>
    </location>
</feature>
<keyword evidence="5 7" id="KW-1133">Transmembrane helix</keyword>
<reference evidence="8" key="2">
    <citation type="submission" date="2023-01" db="EMBL/GenBank/DDBJ databases">
        <authorList>
            <person name="Sun Q."/>
            <person name="Evtushenko L."/>
        </authorList>
    </citation>
    <scope>NUCLEOTIDE SEQUENCE</scope>
    <source>
        <strain evidence="8">VKM Ac-2007</strain>
    </source>
</reference>
<feature type="transmembrane region" description="Helical" evidence="7">
    <location>
        <begin position="109"/>
        <end position="130"/>
    </location>
</feature>
<dbReference type="InterPro" id="IPR002293">
    <property type="entry name" value="AA/rel_permease1"/>
</dbReference>
<dbReference type="Proteomes" id="UP001143474">
    <property type="component" value="Unassembled WGS sequence"/>
</dbReference>
<dbReference type="Pfam" id="PF13520">
    <property type="entry name" value="AA_permease_2"/>
    <property type="match status" value="1"/>
</dbReference>
<dbReference type="PANTHER" id="PTHR42770">
    <property type="entry name" value="AMINO ACID TRANSPORTER-RELATED"/>
    <property type="match status" value="1"/>
</dbReference>
<feature type="transmembrane region" description="Helical" evidence="7">
    <location>
        <begin position="136"/>
        <end position="156"/>
    </location>
</feature>
<dbReference type="GO" id="GO:0022857">
    <property type="term" value="F:transmembrane transporter activity"/>
    <property type="evidence" value="ECO:0007669"/>
    <property type="project" value="InterPro"/>
</dbReference>
<evidence type="ECO:0000256" key="6">
    <source>
        <dbReference type="ARBA" id="ARBA00023136"/>
    </source>
</evidence>
<feature type="transmembrane region" description="Helical" evidence="7">
    <location>
        <begin position="168"/>
        <end position="189"/>
    </location>
</feature>
<feature type="transmembrane region" description="Helical" evidence="7">
    <location>
        <begin position="430"/>
        <end position="452"/>
    </location>
</feature>
<dbReference type="Gene3D" id="1.20.1740.10">
    <property type="entry name" value="Amino acid/polyamine transporter I"/>
    <property type="match status" value="1"/>
</dbReference>
<dbReference type="PIRSF" id="PIRSF006060">
    <property type="entry name" value="AA_transporter"/>
    <property type="match status" value="1"/>
</dbReference>
<evidence type="ECO:0000256" key="1">
    <source>
        <dbReference type="ARBA" id="ARBA00004651"/>
    </source>
</evidence>
<proteinExistence type="predicted"/>
<sequence>MAHSKHAASQRARTGGAGRYLTVSTLGLMTAASIVTSLRGLSLMAKEELTMFVYIGFSTFLFLIPAGLVAAELGGAFGDRAGGLYVWVAEAFDKPTGFVTMFLSWVQNIVWYPAGLSFASAAAAFAIGRPNLASDHVYVGLFIIVAFWLCTLAALVSNRFAAKVTKYGFLLGTVIPGVILLAGFLAWLLSRQQIGWSEATSPAVSVEETGHPHPRWFPYITGLSGLSFLAGILLNFAGVESQAVHAMELRNPKTGYPLVIAIAALLSFGIFTLGSLAIAGILPYKEINIESGVFDAFDRLSTTLLHVSWPVQLISLLVCYGALGGVLAWIIGPSRGLLATARDGMLPPFMQRTNRSGVQRNILVIQGVVVTVIASLYLFMSDVSTVYFLISALAVSLYIIVYMIMYASAIRLRYTQPELPRAFRIPGGTVGMWAVAGIGFLAVAFAFVLSFVPPAQLPVGSPALYVGLVAAGAIVFTGAPLVVERFKKPSWKRYAETPSSPPDT</sequence>
<reference evidence="8" key="1">
    <citation type="journal article" date="2014" name="Int. J. Syst. Evol. Microbiol.">
        <title>Complete genome sequence of Corynebacterium casei LMG S-19264T (=DSM 44701T), isolated from a smear-ripened cheese.</title>
        <authorList>
            <consortium name="US DOE Joint Genome Institute (JGI-PGF)"/>
            <person name="Walter F."/>
            <person name="Albersmeier A."/>
            <person name="Kalinowski J."/>
            <person name="Ruckert C."/>
        </authorList>
    </citation>
    <scope>NUCLEOTIDE SEQUENCE</scope>
    <source>
        <strain evidence="8">VKM Ac-2007</strain>
    </source>
</reference>
<feature type="transmembrane region" description="Helical" evidence="7">
    <location>
        <begin position="362"/>
        <end position="380"/>
    </location>
</feature>
<feature type="transmembrane region" description="Helical" evidence="7">
    <location>
        <begin position="216"/>
        <end position="237"/>
    </location>
</feature>
<comment type="caution">
    <text evidence="8">The sequence shown here is derived from an EMBL/GenBank/DDBJ whole genome shotgun (WGS) entry which is preliminary data.</text>
</comment>
<accession>A0A9W6I0A6</accession>
<evidence type="ECO:0000256" key="7">
    <source>
        <dbReference type="SAM" id="Phobius"/>
    </source>
</evidence>
<feature type="transmembrane region" description="Helical" evidence="7">
    <location>
        <begin position="386"/>
        <end position="409"/>
    </location>
</feature>
<dbReference type="GO" id="GO:0005886">
    <property type="term" value="C:plasma membrane"/>
    <property type="evidence" value="ECO:0007669"/>
    <property type="project" value="UniProtKB-SubCell"/>
</dbReference>
<dbReference type="EMBL" id="BSEV01000005">
    <property type="protein sequence ID" value="GLK09647.1"/>
    <property type="molecule type" value="Genomic_DNA"/>
</dbReference>
<dbReference type="AlphaFoldDB" id="A0A9W6I0A6"/>
<gene>
    <name evidence="8" type="ORF">GCM10017600_30530</name>
</gene>
<evidence type="ECO:0000256" key="4">
    <source>
        <dbReference type="ARBA" id="ARBA00022692"/>
    </source>
</evidence>
<feature type="transmembrane region" description="Helical" evidence="7">
    <location>
        <begin position="20"/>
        <end position="39"/>
    </location>
</feature>